<evidence type="ECO:0000259" key="10">
    <source>
        <dbReference type="PROSITE" id="PS51462"/>
    </source>
</evidence>
<dbReference type="GO" id="GO:0006742">
    <property type="term" value="P:NADP+ catabolic process"/>
    <property type="evidence" value="ECO:0007669"/>
    <property type="project" value="TreeGrafter"/>
</dbReference>
<evidence type="ECO:0000256" key="8">
    <source>
        <dbReference type="ARBA" id="ARBA00023027"/>
    </source>
</evidence>
<dbReference type="GO" id="GO:0046872">
    <property type="term" value="F:metal ion binding"/>
    <property type="evidence" value="ECO:0007669"/>
    <property type="project" value="UniProtKB-KW"/>
</dbReference>
<keyword evidence="8" id="KW-0520">NAD</keyword>
<dbReference type="EMBL" id="CAEZZW010000009">
    <property type="protein sequence ID" value="CAB4787823.1"/>
    <property type="molecule type" value="Genomic_DNA"/>
</dbReference>
<comment type="similarity">
    <text evidence="3">Belongs to the Nudix hydrolase family. NudC subfamily.</text>
</comment>
<dbReference type="EMBL" id="CAESAE010000008">
    <property type="protein sequence ID" value="CAB4343720.1"/>
    <property type="molecule type" value="Genomic_DNA"/>
</dbReference>
<comment type="cofactor">
    <cofactor evidence="2">
        <name>Zn(2+)</name>
        <dbReference type="ChEBI" id="CHEBI:29105"/>
    </cofactor>
</comment>
<dbReference type="Pfam" id="PF00293">
    <property type="entry name" value="NUDIX"/>
    <property type="match status" value="1"/>
</dbReference>
<keyword evidence="7" id="KW-0460">Magnesium</keyword>
<accession>A0A6J6WX64</accession>
<evidence type="ECO:0000256" key="1">
    <source>
        <dbReference type="ARBA" id="ARBA00001946"/>
    </source>
</evidence>
<dbReference type="EC" id="3.6.1.22" evidence="4"/>
<dbReference type="Gene3D" id="3.90.79.20">
    <property type="match status" value="1"/>
</dbReference>
<protein>
    <recommendedName>
        <fullName evidence="4">NAD(+) diphosphatase</fullName>
        <ecNumber evidence="4">3.6.1.22</ecNumber>
    </recommendedName>
</protein>
<dbReference type="PROSITE" id="PS51462">
    <property type="entry name" value="NUDIX"/>
    <property type="match status" value="1"/>
</dbReference>
<evidence type="ECO:0000256" key="2">
    <source>
        <dbReference type="ARBA" id="ARBA00001947"/>
    </source>
</evidence>
<dbReference type="InterPro" id="IPR050241">
    <property type="entry name" value="NAD-cap_RNA_hydrolase_NudC"/>
</dbReference>
<dbReference type="GO" id="GO:0035529">
    <property type="term" value="F:NADH pyrophosphatase activity"/>
    <property type="evidence" value="ECO:0007669"/>
    <property type="project" value="TreeGrafter"/>
</dbReference>
<evidence type="ECO:0000313" key="16">
    <source>
        <dbReference type="EMBL" id="CAB4856415.1"/>
    </source>
</evidence>
<dbReference type="InterPro" id="IPR049734">
    <property type="entry name" value="NudC-like_C"/>
</dbReference>
<dbReference type="AlphaFoldDB" id="A0A6J6WX64"/>
<comment type="cofactor">
    <cofactor evidence="1">
        <name>Mg(2+)</name>
        <dbReference type="ChEBI" id="CHEBI:18420"/>
    </cofactor>
</comment>
<name>A0A6J6WX64_9ZZZZ</name>
<evidence type="ECO:0000256" key="4">
    <source>
        <dbReference type="ARBA" id="ARBA00012381"/>
    </source>
</evidence>
<dbReference type="PANTHER" id="PTHR42904">
    <property type="entry name" value="NUDIX HYDROLASE, NUDC SUBFAMILY"/>
    <property type="match status" value="1"/>
</dbReference>
<evidence type="ECO:0000313" key="17">
    <source>
        <dbReference type="EMBL" id="CAB4936033.1"/>
    </source>
</evidence>
<evidence type="ECO:0000256" key="7">
    <source>
        <dbReference type="ARBA" id="ARBA00022842"/>
    </source>
</evidence>
<dbReference type="EMBL" id="CAEZYM010000001">
    <property type="protein sequence ID" value="CAB4714471.1"/>
    <property type="molecule type" value="Genomic_DNA"/>
</dbReference>
<organism evidence="14">
    <name type="scientific">freshwater metagenome</name>
    <dbReference type="NCBI Taxonomy" id="449393"/>
    <lineage>
        <taxon>unclassified sequences</taxon>
        <taxon>metagenomes</taxon>
        <taxon>ecological metagenomes</taxon>
    </lineage>
</organism>
<keyword evidence="5" id="KW-0479">Metal-binding</keyword>
<dbReference type="GO" id="GO:0019677">
    <property type="term" value="P:NAD+ catabolic process"/>
    <property type="evidence" value="ECO:0007669"/>
    <property type="project" value="TreeGrafter"/>
</dbReference>
<evidence type="ECO:0000313" key="18">
    <source>
        <dbReference type="EMBL" id="CAB4978117.1"/>
    </source>
</evidence>
<dbReference type="EMBL" id="CAFBLD010000001">
    <property type="protein sequence ID" value="CAB4856415.1"/>
    <property type="molecule type" value="Genomic_DNA"/>
</dbReference>
<evidence type="ECO:0000256" key="3">
    <source>
        <dbReference type="ARBA" id="ARBA00009595"/>
    </source>
</evidence>
<dbReference type="Gene3D" id="3.90.79.10">
    <property type="entry name" value="Nucleoside Triphosphate Pyrophosphohydrolase"/>
    <property type="match status" value="1"/>
</dbReference>
<evidence type="ECO:0000256" key="5">
    <source>
        <dbReference type="ARBA" id="ARBA00022723"/>
    </source>
</evidence>
<dbReference type="InterPro" id="IPR015797">
    <property type="entry name" value="NUDIX_hydrolase-like_dom_sf"/>
</dbReference>
<dbReference type="CDD" id="cd03429">
    <property type="entry name" value="NUDIX_NADH_pyrophosphatase_Nudt13"/>
    <property type="match status" value="1"/>
</dbReference>
<keyword evidence="6" id="KW-0378">Hydrolase</keyword>
<evidence type="ECO:0000313" key="15">
    <source>
        <dbReference type="EMBL" id="CAB4827087.1"/>
    </source>
</evidence>
<evidence type="ECO:0000313" key="12">
    <source>
        <dbReference type="EMBL" id="CAB4701214.1"/>
    </source>
</evidence>
<dbReference type="EMBL" id="CAFABH010000009">
    <property type="protein sequence ID" value="CAB4827087.1"/>
    <property type="molecule type" value="Genomic_DNA"/>
</dbReference>
<feature type="domain" description="Nudix hydrolase" evidence="10">
    <location>
        <begin position="166"/>
        <end position="291"/>
    </location>
</feature>
<evidence type="ECO:0000256" key="6">
    <source>
        <dbReference type="ARBA" id="ARBA00022801"/>
    </source>
</evidence>
<dbReference type="EMBL" id="CAFBQX010000006">
    <property type="protein sequence ID" value="CAB5074107.1"/>
    <property type="molecule type" value="Genomic_DNA"/>
</dbReference>
<evidence type="ECO:0000313" key="14">
    <source>
        <dbReference type="EMBL" id="CAB4787823.1"/>
    </source>
</evidence>
<dbReference type="Pfam" id="PF09296">
    <property type="entry name" value="NUDIX-like"/>
    <property type="match status" value="1"/>
</dbReference>
<evidence type="ECO:0000313" key="19">
    <source>
        <dbReference type="EMBL" id="CAB5074107.1"/>
    </source>
</evidence>
<dbReference type="InterPro" id="IPR020084">
    <property type="entry name" value="NUDIX_hydrolase_CS"/>
</dbReference>
<dbReference type="SUPFAM" id="SSF55811">
    <property type="entry name" value="Nudix"/>
    <property type="match status" value="1"/>
</dbReference>
<dbReference type="EMBL" id="CAFBOC010000009">
    <property type="protein sequence ID" value="CAB4978117.1"/>
    <property type="molecule type" value="Genomic_DNA"/>
</dbReference>
<evidence type="ECO:0000313" key="13">
    <source>
        <dbReference type="EMBL" id="CAB4714471.1"/>
    </source>
</evidence>
<gene>
    <name evidence="12" type="ORF">UFOPK2510_01326</name>
    <name evidence="13" type="ORF">UFOPK2718_00040</name>
    <name evidence="14" type="ORF">UFOPK2936_01418</name>
    <name evidence="15" type="ORF">UFOPK3174_00658</name>
    <name evidence="16" type="ORF">UFOPK3328_00195</name>
    <name evidence="17" type="ORF">UFOPK3779_00196</name>
    <name evidence="18" type="ORF">UFOPK3913_00946</name>
    <name evidence="11" type="ORF">UFOPK4107_01284</name>
    <name evidence="19" type="ORF">UFOPK4403_01046</name>
</gene>
<evidence type="ECO:0000313" key="11">
    <source>
        <dbReference type="EMBL" id="CAB4343720.1"/>
    </source>
</evidence>
<comment type="catalytic activity">
    <reaction evidence="9">
        <text>a 5'-end NAD(+)-phospho-ribonucleoside in mRNA + H2O = a 5'-end phospho-adenosine-phospho-ribonucleoside in mRNA + beta-nicotinamide D-ribonucleotide + 2 H(+)</text>
        <dbReference type="Rhea" id="RHEA:60876"/>
        <dbReference type="Rhea" id="RHEA-COMP:15698"/>
        <dbReference type="Rhea" id="RHEA-COMP:15719"/>
        <dbReference type="ChEBI" id="CHEBI:14649"/>
        <dbReference type="ChEBI" id="CHEBI:15377"/>
        <dbReference type="ChEBI" id="CHEBI:15378"/>
        <dbReference type="ChEBI" id="CHEBI:144029"/>
        <dbReference type="ChEBI" id="CHEBI:144051"/>
    </reaction>
    <physiologicalReaction direction="left-to-right" evidence="9">
        <dbReference type="Rhea" id="RHEA:60877"/>
    </physiologicalReaction>
</comment>
<dbReference type="PANTHER" id="PTHR42904:SF6">
    <property type="entry name" value="NAD-CAPPED RNA HYDROLASE NUDT12"/>
    <property type="match status" value="1"/>
</dbReference>
<reference evidence="14" key="1">
    <citation type="submission" date="2020-05" db="EMBL/GenBank/DDBJ databases">
        <authorList>
            <person name="Chiriac C."/>
            <person name="Salcher M."/>
            <person name="Ghai R."/>
            <person name="Kavagutti S V."/>
        </authorList>
    </citation>
    <scope>NUCLEOTIDE SEQUENCE</scope>
</reference>
<dbReference type="NCBIfam" id="NF001299">
    <property type="entry name" value="PRK00241.1"/>
    <property type="match status" value="1"/>
</dbReference>
<proteinExistence type="inferred from homology"/>
<dbReference type="InterPro" id="IPR015375">
    <property type="entry name" value="NADH_PPase-like_N"/>
</dbReference>
<dbReference type="GO" id="GO:0005829">
    <property type="term" value="C:cytosol"/>
    <property type="evidence" value="ECO:0007669"/>
    <property type="project" value="TreeGrafter"/>
</dbReference>
<evidence type="ECO:0000256" key="9">
    <source>
        <dbReference type="ARBA" id="ARBA00023679"/>
    </source>
</evidence>
<dbReference type="EMBL" id="CAEZXO010000009">
    <property type="protein sequence ID" value="CAB4701214.1"/>
    <property type="molecule type" value="Genomic_DNA"/>
</dbReference>
<dbReference type="InterPro" id="IPR000086">
    <property type="entry name" value="NUDIX_hydrolase_dom"/>
</dbReference>
<dbReference type="EMBL" id="CAFBNH010000001">
    <property type="protein sequence ID" value="CAB4936033.1"/>
    <property type="molecule type" value="Genomic_DNA"/>
</dbReference>
<dbReference type="PROSITE" id="PS00893">
    <property type="entry name" value="NUDIX_BOX"/>
    <property type="match status" value="1"/>
</dbReference>
<sequence>MLVVSPIMSAAKMNTGRLNNLILARSAVDRASELRTDTIKLEELWQSAKVLIIVNDQVSSHDSELIFFTSAEISGEGERYFLGIDQGSSQSYFAWHTTEHDEDQLRTLRQIGAQLSSLEAGLAVHAIALSNWHSAHPRCPKCGEATQVDLGGAARLCTQDQSQHHPRTDPAVIVLIKDVNDRILLGHQPIWPEKRFSTFAGFVEPGESFEQCVVREVEEESGVKVHSVHYLGSQPWPFPASIMIAFEAITSDVSTARADGVEITEIRWFTRDEMKDAVASQEVLLPPRISVARRMIEHWYGSEIDTGESWRP</sequence>